<keyword evidence="1" id="KW-0862">Zinc</keyword>
<proteinExistence type="predicted"/>
<keyword evidence="1" id="KW-0479">Metal-binding</keyword>
<evidence type="ECO:0000313" key="5">
    <source>
        <dbReference type="Proteomes" id="UP001566132"/>
    </source>
</evidence>
<dbReference type="AlphaFoldDB" id="A0ABD1EUG6"/>
<accession>A0ABD1EUG6</accession>
<dbReference type="InterPro" id="IPR013087">
    <property type="entry name" value="Znf_C2H2_type"/>
</dbReference>
<keyword evidence="2" id="KW-0175">Coiled coil</keyword>
<evidence type="ECO:0000256" key="1">
    <source>
        <dbReference type="PROSITE-ProRule" id="PRU00042"/>
    </source>
</evidence>
<feature type="coiled-coil region" evidence="2">
    <location>
        <begin position="220"/>
        <end position="247"/>
    </location>
</feature>
<evidence type="ECO:0000259" key="3">
    <source>
        <dbReference type="PROSITE" id="PS50157"/>
    </source>
</evidence>
<dbReference type="EMBL" id="JBDJPC010000005">
    <property type="protein sequence ID" value="KAL1502432.1"/>
    <property type="molecule type" value="Genomic_DNA"/>
</dbReference>
<keyword evidence="1" id="KW-0863">Zinc-finger</keyword>
<dbReference type="Proteomes" id="UP001566132">
    <property type="component" value="Unassembled WGS sequence"/>
</dbReference>
<organism evidence="4 5">
    <name type="scientific">Hypothenemus hampei</name>
    <name type="common">Coffee berry borer</name>
    <dbReference type="NCBI Taxonomy" id="57062"/>
    <lineage>
        <taxon>Eukaryota</taxon>
        <taxon>Metazoa</taxon>
        <taxon>Ecdysozoa</taxon>
        <taxon>Arthropoda</taxon>
        <taxon>Hexapoda</taxon>
        <taxon>Insecta</taxon>
        <taxon>Pterygota</taxon>
        <taxon>Neoptera</taxon>
        <taxon>Endopterygota</taxon>
        <taxon>Coleoptera</taxon>
        <taxon>Polyphaga</taxon>
        <taxon>Cucujiformia</taxon>
        <taxon>Curculionidae</taxon>
        <taxon>Scolytinae</taxon>
        <taxon>Hypothenemus</taxon>
    </lineage>
</organism>
<comment type="caution">
    <text evidence="4">The sequence shown here is derived from an EMBL/GenBank/DDBJ whole genome shotgun (WGS) entry which is preliminary data.</text>
</comment>
<evidence type="ECO:0000313" key="4">
    <source>
        <dbReference type="EMBL" id="KAL1502432.1"/>
    </source>
</evidence>
<reference evidence="4 5" key="1">
    <citation type="submission" date="2024-05" db="EMBL/GenBank/DDBJ databases">
        <title>Genetic variation in Jamaican populations of the coffee berry borer (Hypothenemus hampei).</title>
        <authorList>
            <person name="Errbii M."/>
            <person name="Myrie A."/>
        </authorList>
    </citation>
    <scope>NUCLEOTIDE SEQUENCE [LARGE SCALE GENOMIC DNA]</scope>
    <source>
        <strain evidence="4">JA-Hopewell-2020-01-JO</strain>
        <tissue evidence="4">Whole body</tissue>
    </source>
</reference>
<feature type="domain" description="C2H2-type" evidence="3">
    <location>
        <begin position="244"/>
        <end position="272"/>
    </location>
</feature>
<sequence>MDFNIKSSSIMEQCKSNESIFASSIEDSRTKPVDDPSIMEDLGFYNNSESSNEDKIEKVSSMDSSNINCVNSKPSTDRESTLIEINCYGNEGNSKKELVVLNPVDINSFSEKSVEIGENNIQVDLPESRNIIKQYGNNINRKNLKTKYTLKNKPTLDVKKLKKPLKKLLKIEEETNKTSVTYEKKIINIVQHSEKMYKKITYVETKPQEEPNELSVFDFYDEEDEKLKLEKLEKKKKEQEIKDKTCKICHQLFNDPIDVLRHKREVHKSEKILLPKKELEQYFNMENRKDCPNTPLFVKYAA</sequence>
<gene>
    <name evidence="4" type="ORF">ABEB36_007573</name>
</gene>
<dbReference type="PROSITE" id="PS00028">
    <property type="entry name" value="ZINC_FINGER_C2H2_1"/>
    <property type="match status" value="1"/>
</dbReference>
<evidence type="ECO:0000256" key="2">
    <source>
        <dbReference type="SAM" id="Coils"/>
    </source>
</evidence>
<keyword evidence="5" id="KW-1185">Reference proteome</keyword>
<protein>
    <recommendedName>
        <fullName evidence="3">C2H2-type domain-containing protein</fullName>
    </recommendedName>
</protein>
<dbReference type="GO" id="GO:0008270">
    <property type="term" value="F:zinc ion binding"/>
    <property type="evidence" value="ECO:0007669"/>
    <property type="project" value="UniProtKB-KW"/>
</dbReference>
<name>A0ABD1EUG6_HYPHA</name>
<dbReference type="PROSITE" id="PS50157">
    <property type="entry name" value="ZINC_FINGER_C2H2_2"/>
    <property type="match status" value="1"/>
</dbReference>